<feature type="compositionally biased region" description="Pro residues" evidence="1">
    <location>
        <begin position="73"/>
        <end position="94"/>
    </location>
</feature>
<accession>A0A7R9I1S6</accession>
<feature type="region of interest" description="Disordered" evidence="1">
    <location>
        <begin position="73"/>
        <end position="117"/>
    </location>
</feature>
<organism evidence="2">
    <name type="scientific">Timema bartmani</name>
    <dbReference type="NCBI Taxonomy" id="61472"/>
    <lineage>
        <taxon>Eukaryota</taxon>
        <taxon>Metazoa</taxon>
        <taxon>Ecdysozoa</taxon>
        <taxon>Arthropoda</taxon>
        <taxon>Hexapoda</taxon>
        <taxon>Insecta</taxon>
        <taxon>Pterygota</taxon>
        <taxon>Neoptera</taxon>
        <taxon>Polyneoptera</taxon>
        <taxon>Phasmatodea</taxon>
        <taxon>Timematodea</taxon>
        <taxon>Timematoidea</taxon>
        <taxon>Timematidae</taxon>
        <taxon>Timema</taxon>
    </lineage>
</organism>
<protein>
    <submittedName>
        <fullName evidence="2">Uncharacterized protein</fullName>
    </submittedName>
</protein>
<name>A0A7R9I1S6_9NEOP</name>
<evidence type="ECO:0000313" key="2">
    <source>
        <dbReference type="EMBL" id="CAD7443464.1"/>
    </source>
</evidence>
<gene>
    <name evidence="2" type="ORF">TBIB3V08_LOCUS5870</name>
</gene>
<reference evidence="2" key="1">
    <citation type="submission" date="2020-11" db="EMBL/GenBank/DDBJ databases">
        <authorList>
            <person name="Tran Van P."/>
        </authorList>
    </citation>
    <scope>NUCLEOTIDE SEQUENCE</scope>
</reference>
<dbReference type="AlphaFoldDB" id="A0A7R9I1S6"/>
<evidence type="ECO:0000256" key="1">
    <source>
        <dbReference type="SAM" id="MobiDB-lite"/>
    </source>
</evidence>
<feature type="compositionally biased region" description="Polar residues" evidence="1">
    <location>
        <begin position="98"/>
        <end position="107"/>
    </location>
</feature>
<dbReference type="EMBL" id="OD566151">
    <property type="protein sequence ID" value="CAD7443464.1"/>
    <property type="molecule type" value="Genomic_DNA"/>
</dbReference>
<proteinExistence type="predicted"/>
<sequence>MIRRSRYESREVEMSSSSLIVLVSYILAVVAEREDYLDHRINNLTIYDIPNPLRGNALESLILPYAFPPPGPLRAEGPSPPLPPQGIPPFPSSPRLPASNSDENQFPPSYEEAPDGSTRVQEIYKKPLIVFGKSKGDDSMIAILVKDGLLSLKSNSKTTHLHRYLLNGFPKVGILGTSWKFPSESVISVLDELSFKQLIVPDDLTVTDFLGIFIRPIPILFVFNEDGSNREQLKMWRELVTIQLSDEKYEILDETDEQSYPIPGIPIKLDQLNSLVNVIVPLVRAKLPMVPPPPFPRRMFGPLPPPSF</sequence>